<gene>
    <name evidence="2" type="ORF">SAMN05421738_11141</name>
</gene>
<sequence>MFKKINQTLITKYPLIWNLKLIWILFAAISLNLIAFINGFLYFNQKSQLQESQLFRGFLDQGIIIYYVLVAIIILIIWLYFYIKNNRFKSFFPTSRNYLFKEFLAVFLIFFLFSYLPNSFKSGVKLRVANYISNDQFEKDIDIINRAQPFTLQYNFGYSNYSRNLPVPVFDSLVSEKETKTLYFQNKKEYEKMNKRSYNPFLTPYFRNDEFEQLLKNHFDDRKSYQLISFSTSYVPLNRVKKTDGYLPDIQEAMLAEQSATDNVTMAAESIVSSNNNDEPEVYYNLSSLYNYSDLAFQNVKDSTLNHKYYDEQLIALLQKNDRKAIESLLNNYTDLLNNNEIGYQFKHKKWIDYLPHYPYYFIDTNLNYLEDKQAPNNKLKDYINQSSLNQVYTNIYEAKYESSWLEGIQYCLMLALSFTMLIITFRFSSFKVWLIALVGAGILMILGSALGMGIGSIFYEQSNFISYSILFLFYIAFIVLMSYGLRTKKYKVLTGVCLNWFVATNIFIGIVLISFYTEIRNEMLYNGQDGDLYDFRNTNAELQMLQKMAEIFFYVNPFLYIISFYFIINLYKKWQAMPEE</sequence>
<evidence type="ECO:0000256" key="1">
    <source>
        <dbReference type="SAM" id="Phobius"/>
    </source>
</evidence>
<dbReference type="AlphaFoldDB" id="A0A1I4YGE3"/>
<keyword evidence="3" id="KW-1185">Reference proteome</keyword>
<dbReference type="OrthoDB" id="996104at2"/>
<feature type="transmembrane region" description="Helical" evidence="1">
    <location>
        <begin position="498"/>
        <end position="517"/>
    </location>
</feature>
<organism evidence="2 3">
    <name type="scientific">Algoriella xinjiangensis</name>
    <dbReference type="NCBI Taxonomy" id="684065"/>
    <lineage>
        <taxon>Bacteria</taxon>
        <taxon>Pseudomonadati</taxon>
        <taxon>Bacteroidota</taxon>
        <taxon>Flavobacteriia</taxon>
        <taxon>Flavobacteriales</taxon>
        <taxon>Weeksellaceae</taxon>
        <taxon>Algoriella</taxon>
    </lineage>
</organism>
<feature type="transmembrane region" description="Helical" evidence="1">
    <location>
        <begin position="21"/>
        <end position="43"/>
    </location>
</feature>
<keyword evidence="1" id="KW-0812">Transmembrane</keyword>
<feature type="transmembrane region" description="Helical" evidence="1">
    <location>
        <begin position="103"/>
        <end position="120"/>
    </location>
</feature>
<protein>
    <submittedName>
        <fullName evidence="2">Uncharacterized protein</fullName>
    </submittedName>
</protein>
<keyword evidence="1" id="KW-0472">Membrane</keyword>
<keyword evidence="1" id="KW-1133">Transmembrane helix</keyword>
<feature type="transmembrane region" description="Helical" evidence="1">
    <location>
        <begin position="63"/>
        <end position="83"/>
    </location>
</feature>
<name>A0A1I4YGE3_9FLAO</name>
<dbReference type="EMBL" id="FOUZ01000011">
    <property type="protein sequence ID" value="SFN37052.1"/>
    <property type="molecule type" value="Genomic_DNA"/>
</dbReference>
<feature type="transmembrane region" description="Helical" evidence="1">
    <location>
        <begin position="552"/>
        <end position="572"/>
    </location>
</feature>
<feature type="transmembrane region" description="Helical" evidence="1">
    <location>
        <begin position="465"/>
        <end position="486"/>
    </location>
</feature>
<dbReference type="RefSeq" id="WP_092908765.1">
    <property type="nucleotide sequence ID" value="NZ_FOUZ01000011.1"/>
</dbReference>
<feature type="transmembrane region" description="Helical" evidence="1">
    <location>
        <begin position="408"/>
        <end position="426"/>
    </location>
</feature>
<dbReference type="Proteomes" id="UP000199149">
    <property type="component" value="Unassembled WGS sequence"/>
</dbReference>
<proteinExistence type="predicted"/>
<evidence type="ECO:0000313" key="3">
    <source>
        <dbReference type="Proteomes" id="UP000199149"/>
    </source>
</evidence>
<evidence type="ECO:0000313" key="2">
    <source>
        <dbReference type="EMBL" id="SFN37052.1"/>
    </source>
</evidence>
<feature type="transmembrane region" description="Helical" evidence="1">
    <location>
        <begin position="433"/>
        <end position="459"/>
    </location>
</feature>
<accession>A0A1I4YGE3</accession>
<reference evidence="3" key="1">
    <citation type="submission" date="2016-10" db="EMBL/GenBank/DDBJ databases">
        <authorList>
            <person name="Varghese N."/>
            <person name="Submissions S."/>
        </authorList>
    </citation>
    <scope>NUCLEOTIDE SEQUENCE [LARGE SCALE GENOMIC DNA]</scope>
    <source>
        <strain evidence="3">XJ109</strain>
    </source>
</reference>